<evidence type="ECO:0000313" key="1">
    <source>
        <dbReference type="EMBL" id="GGQ22762.1"/>
    </source>
</evidence>
<keyword evidence="2" id="KW-1185">Reference proteome</keyword>
<reference evidence="2" key="1">
    <citation type="journal article" date="2019" name="Int. J. Syst. Evol. Microbiol.">
        <title>The Global Catalogue of Microorganisms (GCM) 10K type strain sequencing project: providing services to taxonomists for standard genome sequencing and annotation.</title>
        <authorList>
            <consortium name="The Broad Institute Genomics Platform"/>
            <consortium name="The Broad Institute Genome Sequencing Center for Infectious Disease"/>
            <person name="Wu L."/>
            <person name="Ma J."/>
        </authorList>
    </citation>
    <scope>NUCLEOTIDE SEQUENCE [LARGE SCALE GENOMIC DNA]</scope>
    <source>
        <strain evidence="2">JCM 3115</strain>
    </source>
</reference>
<comment type="caution">
    <text evidence="1">The sequence shown here is derived from an EMBL/GenBank/DDBJ whole genome shotgun (WGS) entry which is preliminary data.</text>
</comment>
<protein>
    <submittedName>
        <fullName evidence="1">Uncharacterized protein</fullName>
    </submittedName>
</protein>
<dbReference type="Proteomes" id="UP000611554">
    <property type="component" value="Unassembled WGS sequence"/>
</dbReference>
<gene>
    <name evidence="1" type="ORF">GCM10010140_61420</name>
</gene>
<name>A0ABQ2RBP6_9ACTN</name>
<organism evidence="1 2">
    <name type="scientific">Streptosporangium pseudovulgare</name>
    <dbReference type="NCBI Taxonomy" id="35765"/>
    <lineage>
        <taxon>Bacteria</taxon>
        <taxon>Bacillati</taxon>
        <taxon>Actinomycetota</taxon>
        <taxon>Actinomycetes</taxon>
        <taxon>Streptosporangiales</taxon>
        <taxon>Streptosporangiaceae</taxon>
        <taxon>Streptosporangium</taxon>
    </lineage>
</organism>
<sequence>MGGPDAHRALAEALHACRARAVVSGCADELYDTEPYTGWHRHILAASAIIAGPGSWSAAAA</sequence>
<accession>A0ABQ2RBP6</accession>
<dbReference type="EMBL" id="BMQJ01000018">
    <property type="protein sequence ID" value="GGQ22762.1"/>
    <property type="molecule type" value="Genomic_DNA"/>
</dbReference>
<proteinExistence type="predicted"/>
<evidence type="ECO:0000313" key="2">
    <source>
        <dbReference type="Proteomes" id="UP000611554"/>
    </source>
</evidence>